<keyword evidence="1" id="KW-0812">Transmembrane</keyword>
<name>A0A9Q1DQ99_CONCO</name>
<evidence type="ECO:0000313" key="2">
    <source>
        <dbReference type="EMBL" id="KAJ8276735.1"/>
    </source>
</evidence>
<protein>
    <submittedName>
        <fullName evidence="2">Uncharacterized protein</fullName>
    </submittedName>
</protein>
<reference evidence="2" key="1">
    <citation type="journal article" date="2023" name="Science">
        <title>Genome structures resolve the early diversification of teleost fishes.</title>
        <authorList>
            <person name="Parey E."/>
            <person name="Louis A."/>
            <person name="Montfort J."/>
            <person name="Bouchez O."/>
            <person name="Roques C."/>
            <person name="Iampietro C."/>
            <person name="Lluch J."/>
            <person name="Castinel A."/>
            <person name="Donnadieu C."/>
            <person name="Desvignes T."/>
            <person name="Floi Bucao C."/>
            <person name="Jouanno E."/>
            <person name="Wen M."/>
            <person name="Mejri S."/>
            <person name="Dirks R."/>
            <person name="Jansen H."/>
            <person name="Henkel C."/>
            <person name="Chen W.J."/>
            <person name="Zahm M."/>
            <person name="Cabau C."/>
            <person name="Klopp C."/>
            <person name="Thompson A.W."/>
            <person name="Robinson-Rechavi M."/>
            <person name="Braasch I."/>
            <person name="Lecointre G."/>
            <person name="Bobe J."/>
            <person name="Postlethwait J.H."/>
            <person name="Berthelot C."/>
            <person name="Roest Crollius H."/>
            <person name="Guiguen Y."/>
        </authorList>
    </citation>
    <scope>NUCLEOTIDE SEQUENCE</scope>
    <source>
        <strain evidence="2">Concon-B</strain>
    </source>
</reference>
<evidence type="ECO:0000256" key="1">
    <source>
        <dbReference type="SAM" id="Phobius"/>
    </source>
</evidence>
<accession>A0A9Q1DQ99</accession>
<feature type="transmembrane region" description="Helical" evidence="1">
    <location>
        <begin position="85"/>
        <end position="108"/>
    </location>
</feature>
<keyword evidence="1" id="KW-0472">Membrane</keyword>
<keyword evidence="3" id="KW-1185">Reference proteome</keyword>
<dbReference type="AlphaFoldDB" id="A0A9Q1DQ99"/>
<comment type="caution">
    <text evidence="2">The sequence shown here is derived from an EMBL/GenBank/DDBJ whole genome shotgun (WGS) entry which is preliminary data.</text>
</comment>
<proteinExistence type="predicted"/>
<gene>
    <name evidence="2" type="ORF">COCON_G00084870</name>
</gene>
<dbReference type="EMBL" id="JAFJMO010000005">
    <property type="protein sequence ID" value="KAJ8276735.1"/>
    <property type="molecule type" value="Genomic_DNA"/>
</dbReference>
<keyword evidence="1" id="KW-1133">Transmembrane helix</keyword>
<organism evidence="2 3">
    <name type="scientific">Conger conger</name>
    <name type="common">Conger eel</name>
    <name type="synonym">Muraena conger</name>
    <dbReference type="NCBI Taxonomy" id="82655"/>
    <lineage>
        <taxon>Eukaryota</taxon>
        <taxon>Metazoa</taxon>
        <taxon>Chordata</taxon>
        <taxon>Craniata</taxon>
        <taxon>Vertebrata</taxon>
        <taxon>Euteleostomi</taxon>
        <taxon>Actinopterygii</taxon>
        <taxon>Neopterygii</taxon>
        <taxon>Teleostei</taxon>
        <taxon>Anguilliformes</taxon>
        <taxon>Congridae</taxon>
        <taxon>Conger</taxon>
    </lineage>
</organism>
<sequence length="110" mass="12551">MRNSTYRKDINSPSPAFCFRACFELRVKGPRWLTVILKSSLSRIDIWPSLSTRLGLSRRAKNIGSPGGSFCLGTSKTMRIHTWTISWLCLWFGLTTSSSVVDIVPYFWTE</sequence>
<evidence type="ECO:0000313" key="3">
    <source>
        <dbReference type="Proteomes" id="UP001152803"/>
    </source>
</evidence>
<dbReference type="Proteomes" id="UP001152803">
    <property type="component" value="Unassembled WGS sequence"/>
</dbReference>